<dbReference type="EMBL" id="JANPWZ010000439">
    <property type="protein sequence ID" value="KAJ3577071.1"/>
    <property type="molecule type" value="Genomic_DNA"/>
</dbReference>
<keyword evidence="1" id="KW-0479">Metal-binding</keyword>
<protein>
    <recommendedName>
        <fullName evidence="2">C2H2-type domain-containing protein</fullName>
    </recommendedName>
</protein>
<dbReference type="InterPro" id="IPR013087">
    <property type="entry name" value="Znf_C2H2_type"/>
</dbReference>
<keyword evidence="1" id="KW-0862">Zinc</keyword>
<dbReference type="PROSITE" id="PS50157">
    <property type="entry name" value="ZINC_FINGER_C2H2_2"/>
    <property type="match status" value="1"/>
</dbReference>
<keyword evidence="1" id="KW-0863">Zinc-finger</keyword>
<accession>A0A9W8NI48</accession>
<evidence type="ECO:0000256" key="1">
    <source>
        <dbReference type="PROSITE-ProRule" id="PRU00042"/>
    </source>
</evidence>
<dbReference type="AlphaFoldDB" id="A0A9W8NI48"/>
<organism evidence="3 4">
    <name type="scientific">Xylaria arbuscula</name>
    <dbReference type="NCBI Taxonomy" id="114810"/>
    <lineage>
        <taxon>Eukaryota</taxon>
        <taxon>Fungi</taxon>
        <taxon>Dikarya</taxon>
        <taxon>Ascomycota</taxon>
        <taxon>Pezizomycotina</taxon>
        <taxon>Sordariomycetes</taxon>
        <taxon>Xylariomycetidae</taxon>
        <taxon>Xylariales</taxon>
        <taxon>Xylariaceae</taxon>
        <taxon>Xylaria</taxon>
    </lineage>
</organism>
<dbReference type="VEuPathDB" id="FungiDB:F4678DRAFT_371247"/>
<feature type="domain" description="C2H2-type" evidence="2">
    <location>
        <begin position="19"/>
        <end position="47"/>
    </location>
</feature>
<sequence length="351" mass="39853">MESNHTLEWSQKVHPIIICCCELCGMEFTHRRDLRQHIGLAHPDQLTSLELTSMVERSVITRSRDYGVCLLCNVNILLHLEDSEAALPRLDSNSNSSNDEHISSQFNSTASSHIKISQKNANIMTRHIAAHLKSLALLSIRNLGDNTPSTGSGDSKKATFNSVDSIIKYQSGDANNPLFPQTDDEIPRYTNLVLKVFRESIVKAYVESAIDHQDFLPQDSFQTLITAEIVEKVIRSSTEDDSIAQILVEFVIMKARKLFAILAVTGMEIIPALKSLQQYDFSDDHLPIPRDIDLDNCNINNVDGECDHPPAFNVFHDSPWDMVMRRMFYNEQWKFLAPVFSHDRRTQKLQL</sequence>
<evidence type="ECO:0000313" key="4">
    <source>
        <dbReference type="Proteomes" id="UP001148614"/>
    </source>
</evidence>
<name>A0A9W8NI48_9PEZI</name>
<reference evidence="3" key="1">
    <citation type="submission" date="2022-07" db="EMBL/GenBank/DDBJ databases">
        <title>Genome Sequence of Xylaria arbuscula.</title>
        <authorList>
            <person name="Buettner E."/>
        </authorList>
    </citation>
    <scope>NUCLEOTIDE SEQUENCE</scope>
    <source>
        <strain evidence="3">VT107</strain>
    </source>
</reference>
<proteinExistence type="predicted"/>
<evidence type="ECO:0000259" key="2">
    <source>
        <dbReference type="PROSITE" id="PS50157"/>
    </source>
</evidence>
<keyword evidence="4" id="KW-1185">Reference proteome</keyword>
<dbReference type="Proteomes" id="UP001148614">
    <property type="component" value="Unassembled WGS sequence"/>
</dbReference>
<evidence type="ECO:0000313" key="3">
    <source>
        <dbReference type="EMBL" id="KAJ3577071.1"/>
    </source>
</evidence>
<comment type="caution">
    <text evidence="3">The sequence shown here is derived from an EMBL/GenBank/DDBJ whole genome shotgun (WGS) entry which is preliminary data.</text>
</comment>
<dbReference type="GO" id="GO:0008270">
    <property type="term" value="F:zinc ion binding"/>
    <property type="evidence" value="ECO:0007669"/>
    <property type="project" value="UniProtKB-KW"/>
</dbReference>
<gene>
    <name evidence="3" type="ORF">NPX13_g3501</name>
</gene>
<dbReference type="PROSITE" id="PS00028">
    <property type="entry name" value="ZINC_FINGER_C2H2_1"/>
    <property type="match status" value="1"/>
</dbReference>